<keyword evidence="1" id="KW-0812">Transmembrane</keyword>
<keyword evidence="1" id="KW-0472">Membrane</keyword>
<reference evidence="2 3" key="1">
    <citation type="submission" date="2021-01" db="EMBL/GenBank/DDBJ databases">
        <title>Genomic Encyclopedia of Type Strains, Phase IV (KMG-IV): sequencing the most valuable type-strain genomes for metagenomic binning, comparative biology and taxonomic classification.</title>
        <authorList>
            <person name="Goeker M."/>
        </authorList>
    </citation>
    <scope>NUCLEOTIDE SEQUENCE [LARGE SCALE GENOMIC DNA]</scope>
    <source>
        <strain evidence="2 3">DSM 25540</strain>
    </source>
</reference>
<accession>A0ABS2PF68</accession>
<keyword evidence="3" id="KW-1185">Reference proteome</keyword>
<name>A0ABS2PF68_9BACL</name>
<comment type="caution">
    <text evidence="2">The sequence shown here is derived from an EMBL/GenBank/DDBJ whole genome shotgun (WGS) entry which is preliminary data.</text>
</comment>
<organism evidence="2 3">
    <name type="scientific">Geomicrobium sediminis</name>
    <dbReference type="NCBI Taxonomy" id="1347788"/>
    <lineage>
        <taxon>Bacteria</taxon>
        <taxon>Bacillati</taxon>
        <taxon>Bacillota</taxon>
        <taxon>Bacilli</taxon>
        <taxon>Bacillales</taxon>
        <taxon>Geomicrobium</taxon>
    </lineage>
</organism>
<protein>
    <recommendedName>
        <fullName evidence="4">DUF4044 domain-containing protein</fullName>
    </recommendedName>
</protein>
<keyword evidence="1" id="KW-1133">Transmembrane helix</keyword>
<evidence type="ECO:0000313" key="3">
    <source>
        <dbReference type="Proteomes" id="UP000741863"/>
    </source>
</evidence>
<dbReference type="NCBIfam" id="NF033880">
    <property type="entry name" value="Prli42"/>
    <property type="match status" value="1"/>
</dbReference>
<dbReference type="EMBL" id="JAFBEC010000007">
    <property type="protein sequence ID" value="MBM7633621.1"/>
    <property type="molecule type" value="Genomic_DNA"/>
</dbReference>
<evidence type="ECO:0008006" key="4">
    <source>
        <dbReference type="Google" id="ProtNLM"/>
    </source>
</evidence>
<dbReference type="Proteomes" id="UP000741863">
    <property type="component" value="Unassembled WGS sequence"/>
</dbReference>
<proteinExistence type="predicted"/>
<gene>
    <name evidence="2" type="ORF">JOD17_002715</name>
</gene>
<evidence type="ECO:0000313" key="2">
    <source>
        <dbReference type="EMBL" id="MBM7633621.1"/>
    </source>
</evidence>
<dbReference type="RefSeq" id="WP_152549301.1">
    <property type="nucleotide sequence ID" value="NZ_JAFBEC010000007.1"/>
</dbReference>
<dbReference type="InterPro" id="IPR049722">
    <property type="entry name" value="Prli42-like"/>
</dbReference>
<feature type="transmembrane region" description="Helical" evidence="1">
    <location>
        <begin position="12"/>
        <end position="31"/>
    </location>
</feature>
<evidence type="ECO:0000256" key="1">
    <source>
        <dbReference type="SAM" id="Phobius"/>
    </source>
</evidence>
<sequence>MPRKRIFQKIIIYTMIFVLVVGTFLAGAASFI</sequence>